<feature type="compositionally biased region" description="Low complexity" evidence="1">
    <location>
        <begin position="103"/>
        <end position="113"/>
    </location>
</feature>
<gene>
    <name evidence="2" type="ORF">Nepgr_009348</name>
</gene>
<feature type="compositionally biased region" description="Polar residues" evidence="1">
    <location>
        <begin position="67"/>
        <end position="82"/>
    </location>
</feature>
<feature type="region of interest" description="Disordered" evidence="1">
    <location>
        <begin position="43"/>
        <end position="151"/>
    </location>
</feature>
<name>A0AAD3SAG4_NEPGR</name>
<comment type="caution">
    <text evidence="2">The sequence shown here is derived from an EMBL/GenBank/DDBJ whole genome shotgun (WGS) entry which is preliminary data.</text>
</comment>
<dbReference type="Proteomes" id="UP001279734">
    <property type="component" value="Unassembled WGS sequence"/>
</dbReference>
<feature type="compositionally biased region" description="Polar residues" evidence="1">
    <location>
        <begin position="43"/>
        <end position="59"/>
    </location>
</feature>
<feature type="compositionally biased region" description="Polar residues" evidence="1">
    <location>
        <begin position="133"/>
        <end position="151"/>
    </location>
</feature>
<keyword evidence="3" id="KW-1185">Reference proteome</keyword>
<proteinExistence type="predicted"/>
<organism evidence="2 3">
    <name type="scientific">Nepenthes gracilis</name>
    <name type="common">Slender pitcher plant</name>
    <dbReference type="NCBI Taxonomy" id="150966"/>
    <lineage>
        <taxon>Eukaryota</taxon>
        <taxon>Viridiplantae</taxon>
        <taxon>Streptophyta</taxon>
        <taxon>Embryophyta</taxon>
        <taxon>Tracheophyta</taxon>
        <taxon>Spermatophyta</taxon>
        <taxon>Magnoliopsida</taxon>
        <taxon>eudicotyledons</taxon>
        <taxon>Gunneridae</taxon>
        <taxon>Pentapetalae</taxon>
        <taxon>Caryophyllales</taxon>
        <taxon>Nepenthaceae</taxon>
        <taxon>Nepenthes</taxon>
    </lineage>
</organism>
<dbReference type="AlphaFoldDB" id="A0AAD3SAG4"/>
<feature type="compositionally biased region" description="Basic and acidic residues" evidence="1">
    <location>
        <begin position="89"/>
        <end position="102"/>
    </location>
</feature>
<protein>
    <submittedName>
        <fullName evidence="2">Uncharacterized protein</fullName>
    </submittedName>
</protein>
<evidence type="ECO:0000313" key="3">
    <source>
        <dbReference type="Proteomes" id="UP001279734"/>
    </source>
</evidence>
<sequence>MRQVIISIIKAAKMTRQSRRGSVQPHPERQNLMTKAKTNISTSNFQNQKLPNTASSCQFNPAKRKAQPSTIGSYKPNANSIHGSAFQHPSEHQHLNNGHSKDTNNQNPQTTPNHRYQPVAPPSARAKSRKDPSSSPHQTTHTCSSHLGDNR</sequence>
<reference evidence="2" key="1">
    <citation type="submission" date="2023-05" db="EMBL/GenBank/DDBJ databases">
        <title>Nepenthes gracilis genome sequencing.</title>
        <authorList>
            <person name="Fukushima K."/>
        </authorList>
    </citation>
    <scope>NUCLEOTIDE SEQUENCE</scope>
    <source>
        <strain evidence="2">SING2019-196</strain>
    </source>
</reference>
<evidence type="ECO:0000256" key="1">
    <source>
        <dbReference type="SAM" id="MobiDB-lite"/>
    </source>
</evidence>
<evidence type="ECO:0000313" key="2">
    <source>
        <dbReference type="EMBL" id="GMH07508.1"/>
    </source>
</evidence>
<accession>A0AAD3SAG4</accession>
<dbReference type="EMBL" id="BSYO01000007">
    <property type="protein sequence ID" value="GMH07508.1"/>
    <property type="molecule type" value="Genomic_DNA"/>
</dbReference>